<name>A0ABY7YRL9_9HYPH</name>
<gene>
    <name evidence="6" type="ORF">PSQ19_08085</name>
</gene>
<keyword evidence="7" id="KW-1185">Reference proteome</keyword>
<dbReference type="InterPro" id="IPR000917">
    <property type="entry name" value="Sulfatase_N"/>
</dbReference>
<dbReference type="Proteomes" id="UP001220530">
    <property type="component" value="Chromosome"/>
</dbReference>
<dbReference type="PROSITE" id="PS00523">
    <property type="entry name" value="SULFATASE_1"/>
    <property type="match status" value="1"/>
</dbReference>
<dbReference type="RefSeq" id="WP_282220355.1">
    <property type="nucleotide sequence ID" value="NZ_CP118246.1"/>
</dbReference>
<evidence type="ECO:0000256" key="2">
    <source>
        <dbReference type="ARBA" id="ARBA00022729"/>
    </source>
</evidence>
<accession>A0ABY7YRL9</accession>
<feature type="domain" description="Sulfatase N-terminal" evidence="5">
    <location>
        <begin position="3"/>
        <end position="190"/>
    </location>
</feature>
<keyword evidence="4" id="KW-0325">Glycoprotein</keyword>
<dbReference type="SUPFAM" id="SSF53649">
    <property type="entry name" value="Alkaline phosphatase-like"/>
    <property type="match status" value="1"/>
</dbReference>
<protein>
    <submittedName>
        <fullName evidence="6">Sulfatase-like hydrolase/transferase</fullName>
    </submittedName>
</protein>
<dbReference type="Pfam" id="PF00884">
    <property type="entry name" value="Sulfatase"/>
    <property type="match status" value="1"/>
</dbReference>
<evidence type="ECO:0000259" key="5">
    <source>
        <dbReference type="Pfam" id="PF00884"/>
    </source>
</evidence>
<dbReference type="PANTHER" id="PTHR43108">
    <property type="entry name" value="N-ACETYLGLUCOSAMINE-6-SULFATASE FAMILY MEMBER"/>
    <property type="match status" value="1"/>
</dbReference>
<comment type="similarity">
    <text evidence="1">Belongs to the sulfatase family.</text>
</comment>
<reference evidence="6 7" key="1">
    <citation type="submission" date="2023-02" db="EMBL/GenBank/DDBJ databases">
        <title>Devosia algicola sp. nov., isolated from the phycosphere of marine algae.</title>
        <authorList>
            <person name="Kim J.M."/>
            <person name="Lee J.K."/>
            <person name="Choi B.J."/>
            <person name="Bayburt H."/>
            <person name="Jeon C.O."/>
        </authorList>
    </citation>
    <scope>NUCLEOTIDE SEQUENCE [LARGE SCALE GENOMIC DNA]</scope>
    <source>
        <strain evidence="6 7">G20-9</strain>
    </source>
</reference>
<keyword evidence="2" id="KW-0732">Signal</keyword>
<dbReference type="InterPro" id="IPR024607">
    <property type="entry name" value="Sulfatase_CS"/>
</dbReference>
<evidence type="ECO:0000256" key="1">
    <source>
        <dbReference type="ARBA" id="ARBA00008779"/>
    </source>
</evidence>
<evidence type="ECO:0000256" key="4">
    <source>
        <dbReference type="ARBA" id="ARBA00023180"/>
    </source>
</evidence>
<evidence type="ECO:0000313" key="6">
    <source>
        <dbReference type="EMBL" id="WDR03968.1"/>
    </source>
</evidence>
<sequence>MQPNILFIMSDDHAARAISAYGQGLNQTPNIDRLATEGMRLDNCYVTNSICTPSRAAILTGTYNHVNRVTTLDTHIDNRLPNVAKHLRANGYQTGMFGKWHLGEGKAHEPTGFDQWSVLPGQGDYFDPVMIDKDGARLEVGYATDIITDKSLDFIKNRDTDKPFFLMCHHKAPHRSFSPHPKYRSLYDDEDLPVPDSFDDDYSNRGAAAAAAKMRVRADMTYEDLGLIQPEGGAEIGEPDVCGRA</sequence>
<dbReference type="EMBL" id="CP118246">
    <property type="protein sequence ID" value="WDR03968.1"/>
    <property type="molecule type" value="Genomic_DNA"/>
</dbReference>
<dbReference type="Gene3D" id="3.40.720.10">
    <property type="entry name" value="Alkaline Phosphatase, subunit A"/>
    <property type="match status" value="1"/>
</dbReference>
<keyword evidence="3" id="KW-0378">Hydrolase</keyword>
<proteinExistence type="inferred from homology"/>
<dbReference type="PANTHER" id="PTHR43108:SF6">
    <property type="entry name" value="N-SULPHOGLUCOSAMINE SULPHOHYDROLASE"/>
    <property type="match status" value="1"/>
</dbReference>
<evidence type="ECO:0000313" key="7">
    <source>
        <dbReference type="Proteomes" id="UP001220530"/>
    </source>
</evidence>
<dbReference type="InterPro" id="IPR017850">
    <property type="entry name" value="Alkaline_phosphatase_core_sf"/>
</dbReference>
<evidence type="ECO:0000256" key="3">
    <source>
        <dbReference type="ARBA" id="ARBA00022801"/>
    </source>
</evidence>
<organism evidence="6 7">
    <name type="scientific">Devosia algicola</name>
    <dbReference type="NCBI Taxonomy" id="3026418"/>
    <lineage>
        <taxon>Bacteria</taxon>
        <taxon>Pseudomonadati</taxon>
        <taxon>Pseudomonadota</taxon>
        <taxon>Alphaproteobacteria</taxon>
        <taxon>Hyphomicrobiales</taxon>
        <taxon>Devosiaceae</taxon>
        <taxon>Devosia</taxon>
    </lineage>
</organism>